<dbReference type="Gene3D" id="3.40.50.1000">
    <property type="entry name" value="HAD superfamily/HAD-like"/>
    <property type="match status" value="1"/>
</dbReference>
<name>A0A7L6N128_9MOLU</name>
<dbReference type="EMBL" id="CP051151">
    <property type="protein sequence ID" value="QLY39956.1"/>
    <property type="molecule type" value="Genomic_DNA"/>
</dbReference>
<protein>
    <submittedName>
        <fullName evidence="1">HAD family hydrolase</fullName>
    </submittedName>
</protein>
<dbReference type="InterPro" id="IPR036412">
    <property type="entry name" value="HAD-like_sf"/>
</dbReference>
<reference evidence="1 2" key="1">
    <citation type="submission" date="2020-04" db="EMBL/GenBank/DDBJ databases">
        <authorList>
            <person name="Zheng R.K."/>
            <person name="Sun C.M."/>
        </authorList>
    </citation>
    <scope>NUCLEOTIDE SEQUENCE [LARGE SCALE GENOMIC DNA]</scope>
    <source>
        <strain evidence="2">zrk29</strain>
    </source>
</reference>
<dbReference type="SUPFAM" id="SSF56784">
    <property type="entry name" value="HAD-like"/>
    <property type="match status" value="1"/>
</dbReference>
<evidence type="ECO:0000313" key="2">
    <source>
        <dbReference type="Proteomes" id="UP000512167"/>
    </source>
</evidence>
<evidence type="ECO:0000313" key="1">
    <source>
        <dbReference type="EMBL" id="QLY39956.1"/>
    </source>
</evidence>
<accession>A0A7L6N128</accession>
<dbReference type="InterPro" id="IPR023214">
    <property type="entry name" value="HAD_sf"/>
</dbReference>
<dbReference type="Pfam" id="PF00702">
    <property type="entry name" value="Hydrolase"/>
    <property type="match status" value="1"/>
</dbReference>
<dbReference type="Proteomes" id="UP000512167">
    <property type="component" value="Chromosome"/>
</dbReference>
<dbReference type="AlphaFoldDB" id="A0A7L6N128"/>
<proteinExistence type="predicted"/>
<keyword evidence="2" id="KW-1185">Reference proteome</keyword>
<dbReference type="SFLD" id="SFLDS00003">
    <property type="entry name" value="Haloacid_Dehalogenase"/>
    <property type="match status" value="1"/>
</dbReference>
<gene>
    <name evidence="1" type="ORF">HF295_03420</name>
</gene>
<dbReference type="SFLD" id="SFLDG01129">
    <property type="entry name" value="C1.5:_HAD__Beta-PGM__Phosphata"/>
    <property type="match status" value="1"/>
</dbReference>
<organism evidence="1 2">
    <name type="scientific">Hujiaoplasma nucleasis</name>
    <dbReference type="NCBI Taxonomy" id="2725268"/>
    <lineage>
        <taxon>Bacteria</taxon>
        <taxon>Bacillati</taxon>
        <taxon>Mycoplasmatota</taxon>
        <taxon>Mollicutes</taxon>
        <taxon>Candidatus Izemoplasmatales</taxon>
        <taxon>Hujiaoplasmataceae</taxon>
        <taxon>Hujiaoplasma</taxon>
    </lineage>
</organism>
<keyword evidence="1" id="KW-0378">Hydrolase</keyword>
<dbReference type="KEGG" id="tbk:HF295_03420"/>
<sequence length="236" mass="27655">MKMTMIENYLFDLDGTLLPLDEDVFLQKYLGLLSKKFIELGYDSKVMIDRLWQGTKAMVNNNGLYSNEEVFWNIFHPEIEGRQALKIKLENFYKNEFSHVFDSTSPNPFSKKIIENLKVKGKRVFLLTNPIFPLVATQRRVEWAGLNIDDFELVTTYENSAYAKPNIEYYDSILKNYNLDPKMTIMVGNDAYEDMIVQELGVKVYLVKDCLKNNQNLDISHFDQGSLEDFYKKYID</sequence>
<dbReference type="GO" id="GO:0016787">
    <property type="term" value="F:hydrolase activity"/>
    <property type="evidence" value="ECO:0007669"/>
    <property type="project" value="UniProtKB-KW"/>
</dbReference>